<organism evidence="9 10">
    <name type="scientific">Sphingomonas metalli</name>
    <dbReference type="NCBI Taxonomy" id="1779358"/>
    <lineage>
        <taxon>Bacteria</taxon>
        <taxon>Pseudomonadati</taxon>
        <taxon>Pseudomonadota</taxon>
        <taxon>Alphaproteobacteria</taxon>
        <taxon>Sphingomonadales</taxon>
        <taxon>Sphingomonadaceae</taxon>
        <taxon>Sphingomonas</taxon>
    </lineage>
</organism>
<feature type="transmembrane region" description="Helical" evidence="8">
    <location>
        <begin position="105"/>
        <end position="124"/>
    </location>
</feature>
<dbReference type="InterPro" id="IPR018584">
    <property type="entry name" value="GT87"/>
</dbReference>
<keyword evidence="6 8" id="KW-0472">Membrane</keyword>
<dbReference type="GO" id="GO:0005886">
    <property type="term" value="C:plasma membrane"/>
    <property type="evidence" value="ECO:0007669"/>
    <property type="project" value="UniProtKB-SubCell"/>
</dbReference>
<protein>
    <recommendedName>
        <fullName evidence="11">DUF2029 domain-containing protein</fullName>
    </recommendedName>
</protein>
<keyword evidence="3" id="KW-0808">Transferase</keyword>
<keyword evidence="10" id="KW-1185">Reference proteome</keyword>
<evidence type="ECO:0000256" key="2">
    <source>
        <dbReference type="ARBA" id="ARBA00022475"/>
    </source>
</evidence>
<dbReference type="Pfam" id="PF09594">
    <property type="entry name" value="GT87"/>
    <property type="match status" value="1"/>
</dbReference>
<feature type="transmembrane region" description="Helical" evidence="8">
    <location>
        <begin position="206"/>
        <end position="225"/>
    </location>
</feature>
<dbReference type="GO" id="GO:0016758">
    <property type="term" value="F:hexosyltransferase activity"/>
    <property type="evidence" value="ECO:0007669"/>
    <property type="project" value="InterPro"/>
</dbReference>
<evidence type="ECO:0000256" key="3">
    <source>
        <dbReference type="ARBA" id="ARBA00022679"/>
    </source>
</evidence>
<evidence type="ECO:0000313" key="10">
    <source>
        <dbReference type="Proteomes" id="UP000623067"/>
    </source>
</evidence>
<evidence type="ECO:0000256" key="8">
    <source>
        <dbReference type="SAM" id="Phobius"/>
    </source>
</evidence>
<accession>A0A916WQL5</accession>
<feature type="transmembrane region" description="Helical" evidence="8">
    <location>
        <begin position="136"/>
        <end position="169"/>
    </location>
</feature>
<feature type="transmembrane region" description="Helical" evidence="8">
    <location>
        <begin position="12"/>
        <end position="30"/>
    </location>
</feature>
<feature type="transmembrane region" description="Helical" evidence="8">
    <location>
        <begin position="270"/>
        <end position="292"/>
    </location>
</feature>
<dbReference type="EMBL" id="BMIH01000001">
    <property type="protein sequence ID" value="GGB20408.1"/>
    <property type="molecule type" value="Genomic_DNA"/>
</dbReference>
<name>A0A916WQL5_9SPHN</name>
<dbReference type="Proteomes" id="UP000623067">
    <property type="component" value="Unassembled WGS sequence"/>
</dbReference>
<comment type="subcellular location">
    <subcellularLocation>
        <location evidence="1">Cell membrane</location>
        <topology evidence="1">Multi-pass membrane protein</topology>
    </subcellularLocation>
</comment>
<keyword evidence="4 8" id="KW-0812">Transmembrane</keyword>
<reference evidence="9" key="1">
    <citation type="journal article" date="2014" name="Int. J. Syst. Evol. Microbiol.">
        <title>Complete genome sequence of Corynebacterium casei LMG S-19264T (=DSM 44701T), isolated from a smear-ripened cheese.</title>
        <authorList>
            <consortium name="US DOE Joint Genome Institute (JGI-PGF)"/>
            <person name="Walter F."/>
            <person name="Albersmeier A."/>
            <person name="Kalinowski J."/>
            <person name="Ruckert C."/>
        </authorList>
    </citation>
    <scope>NUCLEOTIDE SEQUENCE</scope>
    <source>
        <strain evidence="9">CGMCC 1.15330</strain>
    </source>
</reference>
<keyword evidence="2" id="KW-1003">Cell membrane</keyword>
<evidence type="ECO:0000256" key="4">
    <source>
        <dbReference type="ARBA" id="ARBA00022692"/>
    </source>
</evidence>
<evidence type="ECO:0000313" key="9">
    <source>
        <dbReference type="EMBL" id="GGB20408.1"/>
    </source>
</evidence>
<comment type="caution">
    <text evidence="9">The sequence shown here is derived from an EMBL/GenBank/DDBJ whole genome shotgun (WGS) entry which is preliminary data.</text>
</comment>
<keyword evidence="5 8" id="KW-1133">Transmembrane helix</keyword>
<evidence type="ECO:0000256" key="5">
    <source>
        <dbReference type="ARBA" id="ARBA00022989"/>
    </source>
</evidence>
<dbReference type="RefSeq" id="WP_188657290.1">
    <property type="nucleotide sequence ID" value="NZ_BMIH01000001.1"/>
</dbReference>
<feature type="transmembrane region" description="Helical" evidence="8">
    <location>
        <begin position="299"/>
        <end position="316"/>
    </location>
</feature>
<reference evidence="9" key="2">
    <citation type="submission" date="2020-09" db="EMBL/GenBank/DDBJ databases">
        <authorList>
            <person name="Sun Q."/>
            <person name="Zhou Y."/>
        </authorList>
    </citation>
    <scope>NUCLEOTIDE SEQUENCE</scope>
    <source>
        <strain evidence="9">CGMCC 1.15330</strain>
    </source>
</reference>
<proteinExistence type="inferred from homology"/>
<evidence type="ECO:0000256" key="1">
    <source>
        <dbReference type="ARBA" id="ARBA00004651"/>
    </source>
</evidence>
<comment type="similarity">
    <text evidence="7">Belongs to the glycosyltransferase 87 family.</text>
</comment>
<gene>
    <name evidence="9" type="ORF">GCM10011380_07470</name>
</gene>
<dbReference type="AlphaFoldDB" id="A0A916WQL5"/>
<evidence type="ECO:0000256" key="7">
    <source>
        <dbReference type="ARBA" id="ARBA00024033"/>
    </source>
</evidence>
<feature type="transmembrane region" description="Helical" evidence="8">
    <location>
        <begin position="353"/>
        <end position="375"/>
    </location>
</feature>
<feature type="transmembrane region" description="Helical" evidence="8">
    <location>
        <begin position="175"/>
        <end position="199"/>
    </location>
</feature>
<evidence type="ECO:0008006" key="11">
    <source>
        <dbReference type="Google" id="ProtNLM"/>
    </source>
</evidence>
<sequence length="397" mass="42610">MDDTERATGRLPSPIIWVVGSVLIAALFFADYRALHDGIIGKSEIWGRDFANVWTGGKLALSGQLDRLYDLDRYRAFESALYGHRGVHNYSYPPFALFLNVPFALLPYGVALALWLAGTGYLFVRAARPWLSGRASWLLLVTPAAMMNIWAGHYGFLIGALFLAGWHWLPNRPRLAGVAFGLMALKPHVAILIPVILLLRSEWRTIAVAALTVGLLVLVSALAFGPDLWLQYLTVTSGVQARMIDPGKEFYGLMSTSLASGLLRQHVPAAIAYGAQGLAMAGVAVAVTIATVRGAPPKTLALLAATGTFVMLPYAFNYDLTVVALAALVTYGRADAAPLERAVALVAFLSPQWGMLLSATGMPLTPVALIALFWVQARPLVSRGRDVPAGAGAMRSA</sequence>
<evidence type="ECO:0000256" key="6">
    <source>
        <dbReference type="ARBA" id="ARBA00023136"/>
    </source>
</evidence>